<reference evidence="2" key="1">
    <citation type="submission" date="2017-05" db="EMBL/GenBank/DDBJ databases">
        <authorList>
            <person name="Sharma S."/>
            <person name="Sidhu C."/>
            <person name="Pinnaka A.K."/>
        </authorList>
    </citation>
    <scope>NUCLEOTIDE SEQUENCE [LARGE SCALE GENOMIC DNA]</scope>
    <source>
        <strain evidence="2">AK93</strain>
    </source>
</reference>
<dbReference type="Proteomes" id="UP000256763">
    <property type="component" value="Unassembled WGS sequence"/>
</dbReference>
<evidence type="ECO:0000313" key="1">
    <source>
        <dbReference type="EMBL" id="RFA32352.1"/>
    </source>
</evidence>
<proteinExistence type="predicted"/>
<gene>
    <name evidence="1" type="ORF">CAL65_19905</name>
</gene>
<evidence type="ECO:0000313" key="2">
    <source>
        <dbReference type="Proteomes" id="UP000256763"/>
    </source>
</evidence>
<keyword evidence="2" id="KW-1185">Reference proteome</keyword>
<name>A0A3E0WHB4_9GAMM</name>
<accession>A0A3E0WHB4</accession>
<organism evidence="1 2">
    <name type="scientific">Alkalilimnicola ehrlichii</name>
    <dbReference type="NCBI Taxonomy" id="351052"/>
    <lineage>
        <taxon>Bacteria</taxon>
        <taxon>Pseudomonadati</taxon>
        <taxon>Pseudomonadota</taxon>
        <taxon>Gammaproteobacteria</taxon>
        <taxon>Chromatiales</taxon>
        <taxon>Ectothiorhodospiraceae</taxon>
        <taxon>Alkalilimnicola</taxon>
    </lineage>
</organism>
<protein>
    <submittedName>
        <fullName evidence="1">Uncharacterized protein</fullName>
    </submittedName>
</protein>
<dbReference type="EMBL" id="NFZW01000030">
    <property type="protein sequence ID" value="RFA32352.1"/>
    <property type="molecule type" value="Genomic_DNA"/>
</dbReference>
<sequence>MNGVHQLSNEFDLIGEAYGTHRGGTEFQLGLRYNWGPAVFDLGYGWVRSDSDDDWYTVGFAWAF</sequence>
<comment type="caution">
    <text evidence="1">The sequence shown here is derived from an EMBL/GenBank/DDBJ whole genome shotgun (WGS) entry which is preliminary data.</text>
</comment>
<dbReference type="AlphaFoldDB" id="A0A3E0WHB4"/>